<dbReference type="Pfam" id="PF20242">
    <property type="entry name" value="Emfourin"/>
    <property type="match status" value="1"/>
</dbReference>
<name>A0ABW2XGK0_9ACTN</name>
<comment type="caution">
    <text evidence="2">The sequence shown here is derived from an EMBL/GenBank/DDBJ whole genome shotgun (WGS) entry which is preliminary data.</text>
</comment>
<sequence>MRVTIESSGGFAGRDVVVAQYDTADLPPGEAKRIREAVDELAAAEARGGTSEIGADIPSYRITVEDPDDPGAAGSRTYELRGDPSADAKAPLATLLEVSGS</sequence>
<evidence type="ECO:0000256" key="1">
    <source>
        <dbReference type="SAM" id="MobiDB-lite"/>
    </source>
</evidence>
<evidence type="ECO:0000313" key="3">
    <source>
        <dbReference type="Proteomes" id="UP001597063"/>
    </source>
</evidence>
<dbReference type="EMBL" id="JBHTGP010000006">
    <property type="protein sequence ID" value="MFD0685509.1"/>
    <property type="molecule type" value="Genomic_DNA"/>
</dbReference>
<dbReference type="Proteomes" id="UP001597063">
    <property type="component" value="Unassembled WGS sequence"/>
</dbReference>
<feature type="region of interest" description="Disordered" evidence="1">
    <location>
        <begin position="45"/>
        <end position="86"/>
    </location>
</feature>
<gene>
    <name evidence="2" type="ORF">ACFQZM_13440</name>
</gene>
<keyword evidence="3" id="KW-1185">Reference proteome</keyword>
<accession>A0ABW2XGK0</accession>
<organism evidence="2 3">
    <name type="scientific">Actinomadura fibrosa</name>
    <dbReference type="NCBI Taxonomy" id="111802"/>
    <lineage>
        <taxon>Bacteria</taxon>
        <taxon>Bacillati</taxon>
        <taxon>Actinomycetota</taxon>
        <taxon>Actinomycetes</taxon>
        <taxon>Streptosporangiales</taxon>
        <taxon>Thermomonosporaceae</taxon>
        <taxon>Actinomadura</taxon>
    </lineage>
</organism>
<protein>
    <submittedName>
        <fullName evidence="2">Protealysin inhibitor emfourin</fullName>
    </submittedName>
</protein>
<dbReference type="RefSeq" id="WP_131755536.1">
    <property type="nucleotide sequence ID" value="NZ_CAACUY010000006.1"/>
</dbReference>
<dbReference type="InterPro" id="IPR049457">
    <property type="entry name" value="Emfourin"/>
</dbReference>
<reference evidence="3" key="1">
    <citation type="journal article" date="2019" name="Int. J. Syst. Evol. Microbiol.">
        <title>The Global Catalogue of Microorganisms (GCM) 10K type strain sequencing project: providing services to taxonomists for standard genome sequencing and annotation.</title>
        <authorList>
            <consortium name="The Broad Institute Genomics Platform"/>
            <consortium name="The Broad Institute Genome Sequencing Center for Infectious Disease"/>
            <person name="Wu L."/>
            <person name="Ma J."/>
        </authorList>
    </citation>
    <scope>NUCLEOTIDE SEQUENCE [LARGE SCALE GENOMIC DNA]</scope>
    <source>
        <strain evidence="3">JCM 9371</strain>
    </source>
</reference>
<evidence type="ECO:0000313" key="2">
    <source>
        <dbReference type="EMBL" id="MFD0685509.1"/>
    </source>
</evidence>
<proteinExistence type="predicted"/>